<dbReference type="Gene3D" id="3.30.565.10">
    <property type="entry name" value="Histidine kinase-like ATPase, C-terminal domain"/>
    <property type="match status" value="1"/>
</dbReference>
<dbReference type="InterPro" id="IPR036890">
    <property type="entry name" value="HATPase_C_sf"/>
</dbReference>
<evidence type="ECO:0008006" key="5">
    <source>
        <dbReference type="Google" id="ProtNLM"/>
    </source>
</evidence>
<feature type="transmembrane region" description="Helical" evidence="2">
    <location>
        <begin position="64"/>
        <end position="86"/>
    </location>
</feature>
<feature type="transmembrane region" description="Helical" evidence="2">
    <location>
        <begin position="92"/>
        <end position="110"/>
    </location>
</feature>
<comment type="caution">
    <text evidence="3">The sequence shown here is derived from an EMBL/GenBank/DDBJ whole genome shotgun (WGS) entry which is preliminary data.</text>
</comment>
<feature type="transmembrane region" description="Helical" evidence="2">
    <location>
        <begin position="117"/>
        <end position="140"/>
    </location>
</feature>
<keyword evidence="2" id="KW-0472">Membrane</keyword>
<dbReference type="InterPro" id="IPR036259">
    <property type="entry name" value="MFS_trans_sf"/>
</dbReference>
<sequence>MTFMTSLTGLMRLFRPRTAAEGGLADGRPHPLLTVVAALIAVANLVDTGNLLMNGWFSLDDPRYALMGVCSLAGTACLVVATPFIGRTPYRAAHVVCGIWLVMCCVPASLLTSSWTLMLNVLLAIVVTAHGNVLAGQIAFDLCVLTPLVTGSIADVVHPDYLMVVLCAFIMVCLNAVMAVIVAASALRRRERDQWERDQRLRRDQVVHQLHDDVANRLSYVLLRLQRDERDDRGGRDGGRPDRDQEMVQDVRGALDSTRRAVHVLSGNEGADAAGAGVGDPADPSGESGGSVCDETSWDALRALVTAESARLERIGFTGTVVMPQSVPTGLGRADLTMAASFLKECFANIAKHADPERGYALGVSGRAEGIVVSLADTPKRAGAHGVDRDRPAEGASTGRGLAYYRDFAERRGGSLTIEEDAGNWSMTALLPC</sequence>
<keyword evidence="2" id="KW-1133">Transmembrane helix</keyword>
<dbReference type="AlphaFoldDB" id="A0A5M9ZC78"/>
<dbReference type="SUPFAM" id="SSF103473">
    <property type="entry name" value="MFS general substrate transporter"/>
    <property type="match status" value="1"/>
</dbReference>
<gene>
    <name evidence="3" type="ORF">EMB92_05420</name>
</gene>
<accession>A0A5M9ZC78</accession>
<organism evidence="3 4">
    <name type="scientific">Bifidobacterium callitrichos</name>
    <dbReference type="NCBI Taxonomy" id="762209"/>
    <lineage>
        <taxon>Bacteria</taxon>
        <taxon>Bacillati</taxon>
        <taxon>Actinomycetota</taxon>
        <taxon>Actinomycetes</taxon>
        <taxon>Bifidobacteriales</taxon>
        <taxon>Bifidobacteriaceae</taxon>
        <taxon>Bifidobacterium</taxon>
    </lineage>
</organism>
<feature type="transmembrane region" description="Helical" evidence="2">
    <location>
        <begin position="32"/>
        <end position="52"/>
    </location>
</feature>
<protein>
    <recommendedName>
        <fullName evidence="5">Histidine kinase</fullName>
    </recommendedName>
</protein>
<dbReference type="RefSeq" id="WP_150394047.1">
    <property type="nucleotide sequence ID" value="NZ_RZJP01000002.1"/>
</dbReference>
<feature type="region of interest" description="Disordered" evidence="1">
    <location>
        <begin position="270"/>
        <end position="293"/>
    </location>
</feature>
<evidence type="ECO:0000313" key="4">
    <source>
        <dbReference type="Proteomes" id="UP000326060"/>
    </source>
</evidence>
<name>A0A5M9ZC78_9BIFI</name>
<proteinExistence type="predicted"/>
<evidence type="ECO:0000313" key="3">
    <source>
        <dbReference type="EMBL" id="KAA8816359.1"/>
    </source>
</evidence>
<feature type="transmembrane region" description="Helical" evidence="2">
    <location>
        <begin position="160"/>
        <end position="187"/>
    </location>
</feature>
<evidence type="ECO:0000256" key="1">
    <source>
        <dbReference type="SAM" id="MobiDB-lite"/>
    </source>
</evidence>
<feature type="compositionally biased region" description="Low complexity" evidence="1">
    <location>
        <begin position="270"/>
        <end position="286"/>
    </location>
</feature>
<dbReference type="Proteomes" id="UP000326060">
    <property type="component" value="Unassembled WGS sequence"/>
</dbReference>
<reference evidence="3 4" key="1">
    <citation type="journal article" date="2019" name="Syst. Appl. Microbiol.">
        <title>Characterization of Bifidobacterium species in feaces of the Egyptian fruit bat: Description of B. vespertilionis sp. nov. and B. rousetti sp. nov.</title>
        <authorList>
            <person name="Modesto M."/>
            <person name="Satti M."/>
            <person name="Watanabe K."/>
            <person name="Puglisi E."/>
            <person name="Morelli L."/>
            <person name="Huang C.-H."/>
            <person name="Liou J.-S."/>
            <person name="Miyashita M."/>
            <person name="Tamura T."/>
            <person name="Saito S."/>
            <person name="Mori K."/>
            <person name="Huang L."/>
            <person name="Sciavilla P."/>
            <person name="Sandri C."/>
            <person name="Spiezio C."/>
            <person name="Vitali F."/>
            <person name="Cavalieri D."/>
            <person name="Perpetuini G."/>
            <person name="Tofalo R."/>
            <person name="Bonetti A."/>
            <person name="Arita M."/>
            <person name="Mattarelli P."/>
        </authorList>
    </citation>
    <scope>NUCLEOTIDE SEQUENCE [LARGE SCALE GENOMIC DNA]</scope>
    <source>
        <strain evidence="3 4">RST27</strain>
    </source>
</reference>
<dbReference type="EMBL" id="RZJP01000002">
    <property type="protein sequence ID" value="KAA8816359.1"/>
    <property type="molecule type" value="Genomic_DNA"/>
</dbReference>
<keyword evidence="2" id="KW-0812">Transmembrane</keyword>
<evidence type="ECO:0000256" key="2">
    <source>
        <dbReference type="SAM" id="Phobius"/>
    </source>
</evidence>